<dbReference type="EMBL" id="FNNO01000005">
    <property type="protein sequence ID" value="SDW70060.1"/>
    <property type="molecule type" value="Genomic_DNA"/>
</dbReference>
<proteinExistence type="predicted"/>
<dbReference type="AlphaFoldDB" id="A0A8X8LB21"/>
<sequence>MSLEEFLESDKMQQLLVAKTNILRALLAGNKFIGCQNQSELLSIPGYEYFFGMFF</sequence>
<dbReference type="Proteomes" id="UP000198711">
    <property type="component" value="Unassembled WGS sequence"/>
</dbReference>
<evidence type="ECO:0000313" key="2">
    <source>
        <dbReference type="Proteomes" id="UP000198711"/>
    </source>
</evidence>
<evidence type="ECO:0000313" key="1">
    <source>
        <dbReference type="EMBL" id="SDW70060.1"/>
    </source>
</evidence>
<accession>A0A8X8LB21</accession>
<name>A0A8X8LB21_9BACT</name>
<comment type="caution">
    <text evidence="1">The sequence shown here is derived from an EMBL/GenBank/DDBJ whole genome shotgun (WGS) entry which is preliminary data.</text>
</comment>
<gene>
    <name evidence="1" type="ORF">SAMN05444410_10541</name>
</gene>
<keyword evidence="2" id="KW-1185">Reference proteome</keyword>
<organism evidence="1 2">
    <name type="scientific">Hydrobacter penzbergensis</name>
    <dbReference type="NCBI Taxonomy" id="1235997"/>
    <lineage>
        <taxon>Bacteria</taxon>
        <taxon>Pseudomonadati</taxon>
        <taxon>Bacteroidota</taxon>
        <taxon>Chitinophagia</taxon>
        <taxon>Chitinophagales</taxon>
        <taxon>Chitinophagaceae</taxon>
        <taxon>Hydrobacter</taxon>
    </lineage>
</organism>
<protein>
    <submittedName>
        <fullName evidence="1">Uncharacterized protein</fullName>
    </submittedName>
</protein>
<reference evidence="1 2" key="1">
    <citation type="submission" date="2016-10" db="EMBL/GenBank/DDBJ databases">
        <authorList>
            <person name="Varghese N."/>
            <person name="Submissions S."/>
        </authorList>
    </citation>
    <scope>NUCLEOTIDE SEQUENCE [LARGE SCALE GENOMIC DNA]</scope>
    <source>
        <strain evidence="1 2">DSM 25353</strain>
    </source>
</reference>